<dbReference type="PANTHER" id="PTHR10996">
    <property type="entry name" value="2-HYDROXYACID DEHYDROGENASE-RELATED"/>
    <property type="match status" value="1"/>
</dbReference>
<evidence type="ECO:0000256" key="1">
    <source>
        <dbReference type="ARBA" id="ARBA00023002"/>
    </source>
</evidence>
<evidence type="ECO:0000313" key="4">
    <source>
        <dbReference type="EMBL" id="CAA9427050.1"/>
    </source>
</evidence>
<dbReference type="InterPro" id="IPR006140">
    <property type="entry name" value="D-isomer_DH_NAD-bd"/>
</dbReference>
<accession>A0A6J4Q0S3</accession>
<dbReference type="GO" id="GO:0030267">
    <property type="term" value="F:glyoxylate reductase (NADPH) activity"/>
    <property type="evidence" value="ECO:0007669"/>
    <property type="project" value="TreeGrafter"/>
</dbReference>
<sequence>MSVAGHAAMCILNLVRNFAPQYNQVKNGEWDIAGIAKKSYDLEGKAVGIYGAGAIGQLVAMRLQAFDVKMYYYKRSRLSNVEEEVCGFRYTRLDDMTANCDVISSSKHPSRTKPRASSIVTCSSA</sequence>
<dbReference type="Pfam" id="PF02826">
    <property type="entry name" value="2-Hacid_dh_C"/>
    <property type="match status" value="1"/>
</dbReference>
<protein>
    <recommendedName>
        <fullName evidence="3">D-isomer specific 2-hydroxyacid dehydrogenase NAD-binding domain-containing protein</fullName>
    </recommendedName>
</protein>
<dbReference type="PANTHER" id="PTHR10996:SF178">
    <property type="entry name" value="2-HYDROXYACID DEHYDROGENASE YGL185C-RELATED"/>
    <property type="match status" value="1"/>
</dbReference>
<dbReference type="GO" id="GO:0051287">
    <property type="term" value="F:NAD binding"/>
    <property type="evidence" value="ECO:0007669"/>
    <property type="project" value="InterPro"/>
</dbReference>
<dbReference type="SUPFAM" id="SSF51735">
    <property type="entry name" value="NAD(P)-binding Rossmann-fold domains"/>
    <property type="match status" value="1"/>
</dbReference>
<name>A0A6J4Q0S3_9ACTN</name>
<dbReference type="GO" id="GO:0005829">
    <property type="term" value="C:cytosol"/>
    <property type="evidence" value="ECO:0007669"/>
    <property type="project" value="TreeGrafter"/>
</dbReference>
<dbReference type="AlphaFoldDB" id="A0A6J4Q0S3"/>
<keyword evidence="2" id="KW-0520">NAD</keyword>
<feature type="domain" description="D-isomer specific 2-hydroxyacid dehydrogenase NAD-binding" evidence="3">
    <location>
        <begin position="9"/>
        <end position="105"/>
    </location>
</feature>
<dbReference type="EMBL" id="CADCVC010000030">
    <property type="protein sequence ID" value="CAA9427050.1"/>
    <property type="molecule type" value="Genomic_DNA"/>
</dbReference>
<gene>
    <name evidence="4" type="ORF">AVDCRST_MAG80-302</name>
</gene>
<evidence type="ECO:0000256" key="2">
    <source>
        <dbReference type="ARBA" id="ARBA00023027"/>
    </source>
</evidence>
<proteinExistence type="predicted"/>
<reference evidence="4" key="1">
    <citation type="submission" date="2020-02" db="EMBL/GenBank/DDBJ databases">
        <authorList>
            <person name="Meier V. D."/>
        </authorList>
    </citation>
    <scope>NUCLEOTIDE SEQUENCE</scope>
    <source>
        <strain evidence="4">AVDCRST_MAG80</strain>
    </source>
</reference>
<keyword evidence="1" id="KW-0560">Oxidoreductase</keyword>
<dbReference type="GO" id="GO:0016618">
    <property type="term" value="F:hydroxypyruvate reductase [NAD(P)H] activity"/>
    <property type="evidence" value="ECO:0007669"/>
    <property type="project" value="TreeGrafter"/>
</dbReference>
<organism evidence="4">
    <name type="scientific">uncultured Rubrobacteraceae bacterium</name>
    <dbReference type="NCBI Taxonomy" id="349277"/>
    <lineage>
        <taxon>Bacteria</taxon>
        <taxon>Bacillati</taxon>
        <taxon>Actinomycetota</taxon>
        <taxon>Rubrobacteria</taxon>
        <taxon>Rubrobacterales</taxon>
        <taxon>Rubrobacteraceae</taxon>
        <taxon>environmental samples</taxon>
    </lineage>
</organism>
<dbReference type="InterPro" id="IPR036291">
    <property type="entry name" value="NAD(P)-bd_dom_sf"/>
</dbReference>
<dbReference type="Gene3D" id="3.40.50.720">
    <property type="entry name" value="NAD(P)-binding Rossmann-like Domain"/>
    <property type="match status" value="1"/>
</dbReference>
<dbReference type="InterPro" id="IPR050223">
    <property type="entry name" value="D-isomer_2-hydroxyacid_DH"/>
</dbReference>
<evidence type="ECO:0000259" key="3">
    <source>
        <dbReference type="Pfam" id="PF02826"/>
    </source>
</evidence>
<dbReference type="InterPro" id="IPR029752">
    <property type="entry name" value="D-isomer_DH_CS1"/>
</dbReference>
<dbReference type="PROSITE" id="PS00065">
    <property type="entry name" value="D_2_HYDROXYACID_DH_1"/>
    <property type="match status" value="1"/>
</dbReference>